<proteinExistence type="predicted"/>
<organism evidence="1 2">
    <name type="scientific">Geodia barretti</name>
    <name type="common">Barrett's horny sponge</name>
    <dbReference type="NCBI Taxonomy" id="519541"/>
    <lineage>
        <taxon>Eukaryota</taxon>
        <taxon>Metazoa</taxon>
        <taxon>Porifera</taxon>
        <taxon>Demospongiae</taxon>
        <taxon>Heteroscleromorpha</taxon>
        <taxon>Tetractinellida</taxon>
        <taxon>Astrophorina</taxon>
        <taxon>Geodiidae</taxon>
        <taxon>Geodia</taxon>
    </lineage>
</organism>
<name>A0AA35WHQ6_GEOBA</name>
<dbReference type="AlphaFoldDB" id="A0AA35WHQ6"/>
<comment type="caution">
    <text evidence="1">The sequence shown here is derived from an EMBL/GenBank/DDBJ whole genome shotgun (WGS) entry which is preliminary data.</text>
</comment>
<dbReference type="Proteomes" id="UP001174909">
    <property type="component" value="Unassembled WGS sequence"/>
</dbReference>
<feature type="non-terminal residue" evidence="1">
    <location>
        <position position="1"/>
    </location>
</feature>
<sequence length="48" mass="5358">VANLRFAVDLHEEQLGSVRRVTRALHSAFILCPPGYSYHCSLITEACL</sequence>
<keyword evidence="2" id="KW-1185">Reference proteome</keyword>
<dbReference type="EMBL" id="CASHTH010001917">
    <property type="protein sequence ID" value="CAI8021833.1"/>
    <property type="molecule type" value="Genomic_DNA"/>
</dbReference>
<accession>A0AA35WHQ6</accession>
<evidence type="ECO:0000313" key="2">
    <source>
        <dbReference type="Proteomes" id="UP001174909"/>
    </source>
</evidence>
<gene>
    <name evidence="1" type="ORF">GBAR_LOCUS12878</name>
</gene>
<evidence type="ECO:0000313" key="1">
    <source>
        <dbReference type="EMBL" id="CAI8021833.1"/>
    </source>
</evidence>
<protein>
    <submittedName>
        <fullName evidence="1">Uncharacterized protein</fullName>
    </submittedName>
</protein>
<reference evidence="1" key="1">
    <citation type="submission" date="2023-03" db="EMBL/GenBank/DDBJ databases">
        <authorList>
            <person name="Steffen K."/>
            <person name="Cardenas P."/>
        </authorList>
    </citation>
    <scope>NUCLEOTIDE SEQUENCE</scope>
</reference>